<evidence type="ECO:0000256" key="1">
    <source>
        <dbReference type="ARBA" id="ARBA00004141"/>
    </source>
</evidence>
<evidence type="ECO:0000313" key="7">
    <source>
        <dbReference type="EMBL" id="ALP51701.1"/>
    </source>
</evidence>
<evidence type="ECO:0000259" key="6">
    <source>
        <dbReference type="Pfam" id="PF01699"/>
    </source>
</evidence>
<sequence>MLLSMIAVIGGFVLLAWSADRTVLGASATARNFGISPLVIGLTIVGFGTSAPEMLVSGMAAWDGNTGLSIGNALGSNITNIALVLGVTALVVPLTVQSDTVRREIPILLAVSLFAFVLMNDGYLGRLDGALLMGGLALMLVMVVSLGLKSRNGDPLEDEYTEEMPAAMTTGRAVFWLLFGIVVMLLASRLLVWGAVNIAQAFGVSDLVIGLTIVAIGTSMPELMATLMSARKNEHDLALGNIIGSNMFNLLGVLGLPGLIAPDAFLPEVIMRDFPWMIGLTLALFVMSFGFRGPGRISRIEGGLLVAAYGAYMVMLYFSAIS</sequence>
<feature type="domain" description="Sodium/calcium exchanger membrane region" evidence="6">
    <location>
        <begin position="4"/>
        <end position="143"/>
    </location>
</feature>
<keyword evidence="8" id="KW-1185">Reference proteome</keyword>
<feature type="transmembrane region" description="Helical" evidence="5">
    <location>
        <begin position="238"/>
        <end position="262"/>
    </location>
</feature>
<dbReference type="EMBL" id="CP013099">
    <property type="protein sequence ID" value="ALP51701.1"/>
    <property type="molecule type" value="Genomic_DNA"/>
</dbReference>
<dbReference type="PANTHER" id="PTHR10846:SF8">
    <property type="entry name" value="INNER MEMBRANE PROTEIN YRBG"/>
    <property type="match status" value="1"/>
</dbReference>
<reference evidence="7" key="1">
    <citation type="submission" date="2015-10" db="EMBL/GenBank/DDBJ databases">
        <title>Description of Candidatus Tenderia electrophaga gen. nov, sp. nov., an Uncultivated Electroautotroph from a Biocathode Enrichment.</title>
        <authorList>
            <person name="Eddie B.J."/>
            <person name="Malanoski A.P."/>
            <person name="Wang Z."/>
            <person name="Hall R.J."/>
            <person name="Oh S.D."/>
            <person name="Heiner C."/>
            <person name="Lin B."/>
            <person name="Strycharz-Glaven S.M."/>
        </authorList>
    </citation>
    <scope>NUCLEOTIDE SEQUENCE [LARGE SCALE GENOMIC DNA]</scope>
    <source>
        <strain evidence="7">NRL1</strain>
    </source>
</reference>
<name>A0A0S2T992_9GAMM</name>
<protein>
    <submittedName>
        <fullName evidence="7">Calcium:proton antiporter</fullName>
    </submittedName>
</protein>
<dbReference type="GO" id="GO:0005886">
    <property type="term" value="C:plasma membrane"/>
    <property type="evidence" value="ECO:0007669"/>
    <property type="project" value="TreeGrafter"/>
</dbReference>
<evidence type="ECO:0000256" key="4">
    <source>
        <dbReference type="ARBA" id="ARBA00023136"/>
    </source>
</evidence>
<dbReference type="Pfam" id="PF01699">
    <property type="entry name" value="Na_Ca_ex"/>
    <property type="match status" value="2"/>
</dbReference>
<keyword evidence="3 5" id="KW-1133">Transmembrane helix</keyword>
<keyword evidence="4 5" id="KW-0472">Membrane</keyword>
<dbReference type="Proteomes" id="UP000055136">
    <property type="component" value="Chromosome"/>
</dbReference>
<evidence type="ECO:0000256" key="3">
    <source>
        <dbReference type="ARBA" id="ARBA00022989"/>
    </source>
</evidence>
<dbReference type="Gene3D" id="1.20.1420.30">
    <property type="entry name" value="NCX, central ion-binding region"/>
    <property type="match status" value="2"/>
</dbReference>
<comment type="subcellular location">
    <subcellularLocation>
        <location evidence="1">Membrane</location>
        <topology evidence="1">Multi-pass membrane protein</topology>
    </subcellularLocation>
</comment>
<dbReference type="InterPro" id="IPR004837">
    <property type="entry name" value="NaCa_Exmemb"/>
</dbReference>
<dbReference type="InterPro" id="IPR004481">
    <property type="entry name" value="K/Na/Ca-exchanger"/>
</dbReference>
<accession>A0A0S2T992</accession>
<feature type="domain" description="Sodium/calcium exchanger membrane region" evidence="6">
    <location>
        <begin position="173"/>
        <end position="317"/>
    </location>
</feature>
<organism evidence="7 8">
    <name type="scientific">Candidatus Tenderia electrophaga</name>
    <dbReference type="NCBI Taxonomy" id="1748243"/>
    <lineage>
        <taxon>Bacteria</taxon>
        <taxon>Pseudomonadati</taxon>
        <taxon>Pseudomonadota</taxon>
        <taxon>Gammaproteobacteria</taxon>
        <taxon>Candidatus Tenderiales</taxon>
        <taxon>Candidatus Tenderiaceae</taxon>
        <taxon>Candidatus Tenderia</taxon>
    </lineage>
</organism>
<gene>
    <name evidence="7" type="ORF">Tel_00290</name>
</gene>
<keyword evidence="2 5" id="KW-0812">Transmembrane</keyword>
<feature type="transmembrane region" description="Helical" evidence="5">
    <location>
        <begin position="173"/>
        <end position="192"/>
    </location>
</feature>
<evidence type="ECO:0000313" key="8">
    <source>
        <dbReference type="Proteomes" id="UP000055136"/>
    </source>
</evidence>
<dbReference type="PANTHER" id="PTHR10846">
    <property type="entry name" value="SODIUM/POTASSIUM/CALCIUM EXCHANGER"/>
    <property type="match status" value="1"/>
</dbReference>
<feature type="transmembrane region" description="Helical" evidence="5">
    <location>
        <begin position="303"/>
        <end position="321"/>
    </location>
</feature>
<dbReference type="NCBIfam" id="TIGR00367">
    <property type="entry name" value="calcium/sodium antiporter"/>
    <property type="match status" value="1"/>
</dbReference>
<feature type="transmembrane region" description="Helical" evidence="5">
    <location>
        <begin position="274"/>
        <end position="291"/>
    </location>
</feature>
<dbReference type="GO" id="GO:0005262">
    <property type="term" value="F:calcium channel activity"/>
    <property type="evidence" value="ECO:0007669"/>
    <property type="project" value="TreeGrafter"/>
</dbReference>
<proteinExistence type="predicted"/>
<feature type="transmembrane region" description="Helical" evidence="5">
    <location>
        <begin position="130"/>
        <end position="148"/>
    </location>
</feature>
<dbReference type="InterPro" id="IPR044880">
    <property type="entry name" value="NCX_ion-bd_dom_sf"/>
</dbReference>
<dbReference type="GO" id="GO:0006874">
    <property type="term" value="P:intracellular calcium ion homeostasis"/>
    <property type="evidence" value="ECO:0007669"/>
    <property type="project" value="TreeGrafter"/>
</dbReference>
<dbReference type="STRING" id="1748243.Tel_00290"/>
<dbReference type="AlphaFoldDB" id="A0A0S2T992"/>
<feature type="transmembrane region" description="Helical" evidence="5">
    <location>
        <begin position="78"/>
        <end position="96"/>
    </location>
</feature>
<dbReference type="KEGG" id="tee:Tel_00290"/>
<dbReference type="GO" id="GO:0008273">
    <property type="term" value="F:calcium, potassium:sodium antiporter activity"/>
    <property type="evidence" value="ECO:0007669"/>
    <property type="project" value="TreeGrafter"/>
</dbReference>
<evidence type="ECO:0000256" key="5">
    <source>
        <dbReference type="SAM" id="Phobius"/>
    </source>
</evidence>
<feature type="transmembrane region" description="Helical" evidence="5">
    <location>
        <begin position="105"/>
        <end position="124"/>
    </location>
</feature>
<evidence type="ECO:0000256" key="2">
    <source>
        <dbReference type="ARBA" id="ARBA00022692"/>
    </source>
</evidence>